<feature type="region of interest" description="Disordered" evidence="1">
    <location>
        <begin position="956"/>
        <end position="998"/>
    </location>
</feature>
<protein>
    <submittedName>
        <fullName evidence="2">Uncharacterized protein</fullName>
    </submittedName>
</protein>
<dbReference type="AlphaFoldDB" id="A0AAD6Z1L0"/>
<dbReference type="PANTHER" id="PTHR31912:SF34">
    <property type="entry name" value="NOTOCHORD-RELATED PROTEIN"/>
    <property type="match status" value="1"/>
</dbReference>
<comment type="caution">
    <text evidence="2">The sequence shown here is derived from an EMBL/GenBank/DDBJ whole genome shotgun (WGS) entry which is preliminary data.</text>
</comment>
<evidence type="ECO:0000313" key="2">
    <source>
        <dbReference type="EMBL" id="KAJ7303734.1"/>
    </source>
</evidence>
<name>A0AAD6Z1L0_9AGAR</name>
<proteinExistence type="predicted"/>
<keyword evidence="3" id="KW-1185">Reference proteome</keyword>
<accession>A0AAD6Z1L0</accession>
<dbReference type="Proteomes" id="UP001218218">
    <property type="component" value="Unassembled WGS sequence"/>
</dbReference>
<evidence type="ECO:0000256" key="1">
    <source>
        <dbReference type="SAM" id="MobiDB-lite"/>
    </source>
</evidence>
<dbReference type="PANTHER" id="PTHR31912">
    <property type="entry name" value="IP13529P"/>
    <property type="match status" value="1"/>
</dbReference>
<evidence type="ECO:0000313" key="3">
    <source>
        <dbReference type="Proteomes" id="UP001218218"/>
    </source>
</evidence>
<dbReference type="EMBL" id="JARIHO010000103">
    <property type="protein sequence ID" value="KAJ7303734.1"/>
    <property type="molecule type" value="Genomic_DNA"/>
</dbReference>
<sequence>MKECGTPNVPSFYALRKLQKKLTQDVGLRPRHHTSALDNQFYMNHPNDLLRLDFSNPLVREYLHFYPEITTTISESWQAEKYVKEIEEDDLSPMWANWDGASHRHFYIKELSQCKDGKYFVPLKWIVYRKQVHCDAYLVTKEMVCHIHLRLSQELNFAFSLGFSQLRNMNVMVRVLATDLCYNFLDLQAQGEVRFSGIQNAFTPHMPHPVREIAQGRPVFVLRIMPWADDVSGNRSKQYNAHMNMYIANINLPHKLLAQEYFVRFCATSQYASSLEQFDALAEDCMQKDWTSTYNCKLQQEILFRIGIHLLPADNPQQAETTSTAGSSANLWCREDEVGGSATHRETDKGYHALFAPGKPQTPEDTIAKIKKQIRAACLGVATAVENLQTETGVKDKIATHWIELLLEEAQKIQQERVYNRETRDPRLNDVKIKNEARQLVKQSIINEIQEQLFAWVIMQPPERYEKLDEQTRTNPELRPGDHYNVLLRLRGLDPHRDSPCEILHTVLLGEDKYVWYETTKVWNDQQGALFAARLQSASIDGLNLPPLRAQYMVQYKKSLIGKHYKALQQVGIFQLDSQLCSSALFDLWKANGVLGALIWFPVIKDMEQCLADLTVAIDNVLDRWAIVDPTKITQKYKLHVLPHIPSAVRRFGPSILFATEIFECWNSVFRLCSVLSNHQAPSLDIATTLADMERFKHQVSGGWWKPSDGDWTQAGYKIQTFLTGNRQLQRRLGWTPVDAYKAGSVVLVSKTKQQPDTWRNILGSSWNNTVAEPAIHSNKNWIACKYAVSRSQEPCFPGSWVFVLNGVEVSAARIIKILSPEHSLTETEAVVVLQKFTISDTVDAHYEMPLLMKTENIVVSKPEHLVFKFNAQHDCHHFSCSLADAPGQQQERSESKLTRKIRAHKEDSRFLVNTHATHNAHLVRETLPRSLTAPKPCFVDRLAKHSEFASALREVGPEKRAQASARGQATKARNKQEKADKAAGVMVRGGDVATNIE</sequence>
<reference evidence="2" key="1">
    <citation type="submission" date="2023-03" db="EMBL/GenBank/DDBJ databases">
        <title>Massive genome expansion in bonnet fungi (Mycena s.s.) driven by repeated elements and novel gene families across ecological guilds.</title>
        <authorList>
            <consortium name="Lawrence Berkeley National Laboratory"/>
            <person name="Harder C.B."/>
            <person name="Miyauchi S."/>
            <person name="Viragh M."/>
            <person name="Kuo A."/>
            <person name="Thoen E."/>
            <person name="Andreopoulos B."/>
            <person name="Lu D."/>
            <person name="Skrede I."/>
            <person name="Drula E."/>
            <person name="Henrissat B."/>
            <person name="Morin E."/>
            <person name="Kohler A."/>
            <person name="Barry K."/>
            <person name="LaButti K."/>
            <person name="Morin E."/>
            <person name="Salamov A."/>
            <person name="Lipzen A."/>
            <person name="Mereny Z."/>
            <person name="Hegedus B."/>
            <person name="Baldrian P."/>
            <person name="Stursova M."/>
            <person name="Weitz H."/>
            <person name="Taylor A."/>
            <person name="Grigoriev I.V."/>
            <person name="Nagy L.G."/>
            <person name="Martin F."/>
            <person name="Kauserud H."/>
        </authorList>
    </citation>
    <scope>NUCLEOTIDE SEQUENCE</scope>
    <source>
        <strain evidence="2">CBHHK002</strain>
    </source>
</reference>
<organism evidence="2 3">
    <name type="scientific">Mycena albidolilacea</name>
    <dbReference type="NCBI Taxonomy" id="1033008"/>
    <lineage>
        <taxon>Eukaryota</taxon>
        <taxon>Fungi</taxon>
        <taxon>Dikarya</taxon>
        <taxon>Basidiomycota</taxon>
        <taxon>Agaricomycotina</taxon>
        <taxon>Agaricomycetes</taxon>
        <taxon>Agaricomycetidae</taxon>
        <taxon>Agaricales</taxon>
        <taxon>Marasmiineae</taxon>
        <taxon>Mycenaceae</taxon>
        <taxon>Mycena</taxon>
    </lineage>
</organism>
<gene>
    <name evidence="2" type="ORF">DFH08DRAFT_721935</name>
</gene>